<dbReference type="EMBL" id="PGGN01000003">
    <property type="protein sequence ID" value="PSH57008.1"/>
    <property type="molecule type" value="Genomic_DNA"/>
</dbReference>
<accession>A0A2P7AS09</accession>
<evidence type="ECO:0000313" key="2">
    <source>
        <dbReference type="EMBL" id="PSH57008.1"/>
    </source>
</evidence>
<dbReference type="InterPro" id="IPR036388">
    <property type="entry name" value="WH-like_DNA-bd_sf"/>
</dbReference>
<evidence type="ECO:0000313" key="3">
    <source>
        <dbReference type="Proteomes" id="UP000241158"/>
    </source>
</evidence>
<feature type="domain" description="HTH luxR-type" evidence="1">
    <location>
        <begin position="1"/>
        <end position="64"/>
    </location>
</feature>
<proteinExistence type="predicted"/>
<dbReference type="InterPro" id="IPR016032">
    <property type="entry name" value="Sig_transdc_resp-reg_C-effctor"/>
</dbReference>
<dbReference type="SMART" id="SM00421">
    <property type="entry name" value="HTH_LUXR"/>
    <property type="match status" value="1"/>
</dbReference>
<gene>
    <name evidence="2" type="ORF">CU100_17140</name>
</gene>
<protein>
    <recommendedName>
        <fullName evidence="1">HTH luxR-type domain-containing protein</fullName>
    </recommendedName>
</protein>
<dbReference type="PROSITE" id="PS50043">
    <property type="entry name" value="HTH_LUXR_2"/>
    <property type="match status" value="1"/>
</dbReference>
<comment type="caution">
    <text evidence="2">The sequence shown here is derived from an EMBL/GenBank/DDBJ whole genome shotgun (WGS) entry which is preliminary data.</text>
</comment>
<organism evidence="2 3">
    <name type="scientific">Phyllobacterium endophyticum</name>
    <dbReference type="NCBI Taxonomy" id="1149773"/>
    <lineage>
        <taxon>Bacteria</taxon>
        <taxon>Pseudomonadati</taxon>
        <taxon>Pseudomonadota</taxon>
        <taxon>Alphaproteobacteria</taxon>
        <taxon>Hyphomicrobiales</taxon>
        <taxon>Phyllobacteriaceae</taxon>
        <taxon>Phyllobacterium</taxon>
    </lineage>
</organism>
<sequence length="66" mass="7164">MNKRILSPHERSCLQWVSRGRSLSEIASLEGKSLEEVQTCLARALVTLGAISIDDALKKANLSGPD</sequence>
<dbReference type="OrthoDB" id="9803630at2"/>
<dbReference type="SUPFAM" id="SSF46894">
    <property type="entry name" value="C-terminal effector domain of the bipartite response regulators"/>
    <property type="match status" value="1"/>
</dbReference>
<evidence type="ECO:0000259" key="1">
    <source>
        <dbReference type="PROSITE" id="PS50043"/>
    </source>
</evidence>
<dbReference type="AlphaFoldDB" id="A0A2P7AS09"/>
<dbReference type="GO" id="GO:0003677">
    <property type="term" value="F:DNA binding"/>
    <property type="evidence" value="ECO:0007669"/>
    <property type="project" value="InterPro"/>
</dbReference>
<dbReference type="Gene3D" id="1.10.10.10">
    <property type="entry name" value="Winged helix-like DNA-binding domain superfamily/Winged helix DNA-binding domain"/>
    <property type="match status" value="1"/>
</dbReference>
<dbReference type="InterPro" id="IPR000792">
    <property type="entry name" value="Tscrpt_reg_LuxR_C"/>
</dbReference>
<keyword evidence="3" id="KW-1185">Reference proteome</keyword>
<dbReference type="Proteomes" id="UP000241158">
    <property type="component" value="Unassembled WGS sequence"/>
</dbReference>
<reference evidence="3" key="1">
    <citation type="submission" date="2017-11" db="EMBL/GenBank/DDBJ databases">
        <authorList>
            <person name="Kuznetsova I."/>
            <person name="Sazanova A."/>
            <person name="Chirak E."/>
            <person name="Safronova V."/>
            <person name="Willems A."/>
        </authorList>
    </citation>
    <scope>NUCLEOTIDE SEQUENCE [LARGE SCALE GENOMIC DNA]</scope>
    <source>
        <strain evidence="3">PEPV15</strain>
    </source>
</reference>
<name>A0A2P7AS09_9HYPH</name>
<dbReference type="GO" id="GO:0006355">
    <property type="term" value="P:regulation of DNA-templated transcription"/>
    <property type="evidence" value="ECO:0007669"/>
    <property type="project" value="InterPro"/>
</dbReference>